<dbReference type="AlphaFoldDB" id="A0A1G1VKL4"/>
<sequence>MSTVIKTLLEFIDTAEKNRKYPKTTAAAKKAALRLFESELNDEERESLDTFKAHFDQIAQNVLNKNKSKMKLESLVTYRNRLSGLVSEYEKYGIDPVKMANWNRPVRKVSAQKRIEDENRQDEPTQEIEKYKEIDMSRFELPLRTGVKAIILVPSDITREEVGKIRKYVDFLESISGTSLTNKKG</sequence>
<dbReference type="Proteomes" id="UP000177324">
    <property type="component" value="Unassembled WGS sequence"/>
</dbReference>
<dbReference type="EMBL" id="MHCH01000060">
    <property type="protein sequence ID" value="OGY15787.1"/>
    <property type="molecule type" value="Genomic_DNA"/>
</dbReference>
<accession>A0A1G1VKL4</accession>
<name>A0A1G1VKL4_9BACT</name>
<organism evidence="1 2">
    <name type="scientific">Candidatus Chisholmbacteria bacterium RIFCSPHIGHO2_01_FULL_48_12</name>
    <dbReference type="NCBI Taxonomy" id="1797589"/>
    <lineage>
        <taxon>Bacteria</taxon>
        <taxon>Candidatus Chisholmiibacteriota</taxon>
    </lineage>
</organism>
<reference evidence="1 2" key="1">
    <citation type="journal article" date="2016" name="Nat. Commun.">
        <title>Thousands of microbial genomes shed light on interconnected biogeochemical processes in an aquifer system.</title>
        <authorList>
            <person name="Anantharaman K."/>
            <person name="Brown C.T."/>
            <person name="Hug L.A."/>
            <person name="Sharon I."/>
            <person name="Castelle C.J."/>
            <person name="Probst A.J."/>
            <person name="Thomas B.C."/>
            <person name="Singh A."/>
            <person name="Wilkins M.J."/>
            <person name="Karaoz U."/>
            <person name="Brodie E.L."/>
            <person name="Williams K.H."/>
            <person name="Hubbard S.S."/>
            <person name="Banfield J.F."/>
        </authorList>
    </citation>
    <scope>NUCLEOTIDE SEQUENCE [LARGE SCALE GENOMIC DNA]</scope>
</reference>
<protein>
    <submittedName>
        <fullName evidence="1">Uncharacterized protein</fullName>
    </submittedName>
</protein>
<evidence type="ECO:0000313" key="2">
    <source>
        <dbReference type="Proteomes" id="UP000177324"/>
    </source>
</evidence>
<comment type="caution">
    <text evidence="1">The sequence shown here is derived from an EMBL/GenBank/DDBJ whole genome shotgun (WGS) entry which is preliminary data.</text>
</comment>
<gene>
    <name evidence="1" type="ORF">A2784_01545</name>
</gene>
<proteinExistence type="predicted"/>
<dbReference type="STRING" id="1797589.A2784_01545"/>
<evidence type="ECO:0000313" key="1">
    <source>
        <dbReference type="EMBL" id="OGY15787.1"/>
    </source>
</evidence>